<dbReference type="PANTHER" id="PTHR42879">
    <property type="entry name" value="3-OXOACYL-(ACYL-CARRIER-PROTEIN) REDUCTASE"/>
    <property type="match status" value="1"/>
</dbReference>
<dbReference type="Proteomes" id="UP000017819">
    <property type="component" value="Unassembled WGS sequence"/>
</dbReference>
<evidence type="ECO:0000259" key="2">
    <source>
        <dbReference type="SMART" id="SM00822"/>
    </source>
</evidence>
<protein>
    <submittedName>
        <fullName evidence="3">Short-chain dehydrogenase/reductase SDR</fullName>
    </submittedName>
</protein>
<dbReference type="SMART" id="SM00822">
    <property type="entry name" value="PKS_KR"/>
    <property type="match status" value="1"/>
</dbReference>
<dbReference type="RefSeq" id="WP_023431628.1">
    <property type="nucleotide sequence ID" value="NZ_AWXZ01000018.1"/>
</dbReference>
<dbReference type="eggNOG" id="COG1028">
    <property type="taxonomic scope" value="Bacteria"/>
</dbReference>
<keyword evidence="4" id="KW-1185">Reference proteome</keyword>
<feature type="domain" description="Ketoreductase" evidence="2">
    <location>
        <begin position="13"/>
        <end position="222"/>
    </location>
</feature>
<evidence type="ECO:0000313" key="3">
    <source>
        <dbReference type="EMBL" id="ESR25653.1"/>
    </source>
</evidence>
<dbReference type="PRINTS" id="PR00080">
    <property type="entry name" value="SDRFAMILY"/>
</dbReference>
<dbReference type="InterPro" id="IPR002347">
    <property type="entry name" value="SDR_fam"/>
</dbReference>
<comment type="similarity">
    <text evidence="1">Belongs to the short-chain dehydrogenases/reductases (SDR) family.</text>
</comment>
<dbReference type="InterPro" id="IPR057326">
    <property type="entry name" value="KR_dom"/>
</dbReference>
<sequence>MANGAEGGELAGSVAIVTGSARNIGRAIALKLAAQGAAVVVHARSSRGDVEAVVAEIEGRGGRAASHLGDLGDPEAARALVAAAVERFGRLDILVNNAALRRDAPIEEISAQDWTDVMRSILDATFYCCQAAIPHLSAGGQGAIVNIAGVAAHSGIGGRAHVVAAKSGVVGLTRGLAAELAGRGVTANCISPGYIDTKRDHVPPHFQERPVPLGRPGTPDEVAAAALYLCGPSGRFVTGHTLHLNGGWFMG</sequence>
<proteinExistence type="inferred from homology"/>
<dbReference type="FunFam" id="3.40.50.720:FF:000084">
    <property type="entry name" value="Short-chain dehydrogenase reductase"/>
    <property type="match status" value="1"/>
</dbReference>
<dbReference type="Gene3D" id="3.40.50.720">
    <property type="entry name" value="NAD(P)-binding Rossmann-like Domain"/>
    <property type="match status" value="1"/>
</dbReference>
<accession>V4TI13</accession>
<dbReference type="STRING" id="631454.N177_1486"/>
<gene>
    <name evidence="3" type="ORF">N177_1486</name>
</gene>
<dbReference type="PRINTS" id="PR00081">
    <property type="entry name" value="GDHRDH"/>
</dbReference>
<dbReference type="OrthoDB" id="9804774at2"/>
<evidence type="ECO:0000313" key="4">
    <source>
        <dbReference type="Proteomes" id="UP000017819"/>
    </source>
</evidence>
<dbReference type="AlphaFoldDB" id="V4TI13"/>
<name>V4TI13_9HYPH</name>
<reference evidence="3 4" key="1">
    <citation type="journal article" date="2014" name="Genome Announc.">
        <title>Draft Genome Sequence of Lutibaculum baratangense Strain AMV1T, Isolated from a Mud Volcano in Andamans, India.</title>
        <authorList>
            <person name="Singh A."/>
            <person name="Sreenivas A."/>
            <person name="Sathyanarayana Reddy G."/>
            <person name="Pinnaka A.K."/>
            <person name="Shivaji S."/>
        </authorList>
    </citation>
    <scope>NUCLEOTIDE SEQUENCE [LARGE SCALE GENOMIC DNA]</scope>
    <source>
        <strain evidence="3 4">AMV1</strain>
    </source>
</reference>
<dbReference type="InterPro" id="IPR050259">
    <property type="entry name" value="SDR"/>
</dbReference>
<dbReference type="EMBL" id="AWXZ01000018">
    <property type="protein sequence ID" value="ESR25653.1"/>
    <property type="molecule type" value="Genomic_DNA"/>
</dbReference>
<dbReference type="PATRIC" id="fig|631454.5.peg.1468"/>
<dbReference type="Pfam" id="PF13561">
    <property type="entry name" value="adh_short_C2"/>
    <property type="match status" value="1"/>
</dbReference>
<dbReference type="SUPFAM" id="SSF51735">
    <property type="entry name" value="NAD(P)-binding Rossmann-fold domains"/>
    <property type="match status" value="1"/>
</dbReference>
<comment type="caution">
    <text evidence="3">The sequence shown here is derived from an EMBL/GenBank/DDBJ whole genome shotgun (WGS) entry which is preliminary data.</text>
</comment>
<dbReference type="InterPro" id="IPR036291">
    <property type="entry name" value="NAD(P)-bd_dom_sf"/>
</dbReference>
<dbReference type="PANTHER" id="PTHR42879:SF2">
    <property type="entry name" value="3-OXOACYL-[ACYL-CARRIER-PROTEIN] REDUCTASE FABG"/>
    <property type="match status" value="1"/>
</dbReference>
<evidence type="ECO:0000256" key="1">
    <source>
        <dbReference type="ARBA" id="ARBA00006484"/>
    </source>
</evidence>
<organism evidence="3 4">
    <name type="scientific">Lutibaculum baratangense AMV1</name>
    <dbReference type="NCBI Taxonomy" id="631454"/>
    <lineage>
        <taxon>Bacteria</taxon>
        <taxon>Pseudomonadati</taxon>
        <taxon>Pseudomonadota</taxon>
        <taxon>Alphaproteobacteria</taxon>
        <taxon>Hyphomicrobiales</taxon>
        <taxon>Tepidamorphaceae</taxon>
        <taxon>Lutibaculum</taxon>
    </lineage>
</organism>